<evidence type="ECO:0000259" key="4">
    <source>
        <dbReference type="PROSITE" id="PS50949"/>
    </source>
</evidence>
<proteinExistence type="predicted"/>
<dbReference type="GO" id="GO:0003700">
    <property type="term" value="F:DNA-binding transcription factor activity"/>
    <property type="evidence" value="ECO:0007669"/>
    <property type="project" value="InterPro"/>
</dbReference>
<gene>
    <name evidence="5" type="ORF">HMPREF9372_2431</name>
</gene>
<dbReference type="InterPro" id="IPR036390">
    <property type="entry name" value="WH_DNA-bd_sf"/>
</dbReference>
<dbReference type="EMBL" id="AFPZ01000071">
    <property type="protein sequence ID" value="EGQ24748.1"/>
    <property type="molecule type" value="Genomic_DNA"/>
</dbReference>
<comment type="caution">
    <text evidence="5">The sequence shown here is derived from an EMBL/GenBank/DDBJ whole genome shotgun (WGS) entry which is preliminary data.</text>
</comment>
<dbReference type="AlphaFoldDB" id="F9DUF0"/>
<dbReference type="GO" id="GO:0003677">
    <property type="term" value="F:DNA binding"/>
    <property type="evidence" value="ECO:0007669"/>
    <property type="project" value="UniProtKB-KW"/>
</dbReference>
<dbReference type="PANTHER" id="PTHR38445">
    <property type="entry name" value="HTH-TYPE TRANSCRIPTIONAL REPRESSOR YTRA"/>
    <property type="match status" value="1"/>
</dbReference>
<reference evidence="5 6" key="1">
    <citation type="submission" date="2011-04" db="EMBL/GenBank/DDBJ databases">
        <authorList>
            <person name="Muzny D."/>
            <person name="Qin X."/>
            <person name="Deng J."/>
            <person name="Jiang H."/>
            <person name="Liu Y."/>
            <person name="Qu J."/>
            <person name="Song X.-Z."/>
            <person name="Zhang L."/>
            <person name="Thornton R."/>
            <person name="Coyle M."/>
            <person name="Francisco L."/>
            <person name="Jackson L."/>
            <person name="Javaid M."/>
            <person name="Korchina V."/>
            <person name="Kovar C."/>
            <person name="Mata R."/>
            <person name="Mathew T."/>
            <person name="Ngo R."/>
            <person name="Nguyen L."/>
            <person name="Nguyen N."/>
            <person name="Okwuonu G."/>
            <person name="Ongeri F."/>
            <person name="Pham C."/>
            <person name="Simmons D."/>
            <person name="Wilczek-Boney K."/>
            <person name="Hale W."/>
            <person name="Jakkamsetti A."/>
            <person name="Pham P."/>
            <person name="Ruth R."/>
            <person name="San Lucas F."/>
            <person name="Warren J."/>
            <person name="Zhang J."/>
            <person name="Zhao Z."/>
            <person name="Zhou C."/>
            <person name="Zhu D."/>
            <person name="Lee S."/>
            <person name="Bess C."/>
            <person name="Blankenburg K."/>
            <person name="Forbes L."/>
            <person name="Fu Q."/>
            <person name="Gubbala S."/>
            <person name="Hirani K."/>
            <person name="Jayaseelan J.C."/>
            <person name="Lara F."/>
            <person name="Munidasa M."/>
            <person name="Palculict T."/>
            <person name="Patil S."/>
            <person name="Pu L.-L."/>
            <person name="Saada N."/>
            <person name="Tang L."/>
            <person name="Weissenberger G."/>
            <person name="Zhu Y."/>
            <person name="Hemphill L."/>
            <person name="Shang Y."/>
            <person name="Youmans B."/>
            <person name="Ayvaz T."/>
            <person name="Ross M."/>
            <person name="Santibanez J."/>
            <person name="Aqrawi P."/>
            <person name="Gross S."/>
            <person name="Joshi V."/>
            <person name="Fowler G."/>
            <person name="Nazareth L."/>
            <person name="Reid J."/>
            <person name="Worley K."/>
            <person name="Petrosino J."/>
            <person name="Highlander S."/>
            <person name="Gibbs R."/>
        </authorList>
    </citation>
    <scope>NUCLEOTIDE SEQUENCE [LARGE SCALE GENOMIC DNA]</scope>
    <source>
        <strain evidence="5 6">2681</strain>
    </source>
</reference>
<dbReference type="SUPFAM" id="SSF46785">
    <property type="entry name" value="Winged helix' DNA-binding domain"/>
    <property type="match status" value="1"/>
</dbReference>
<feature type="domain" description="HTH gntR-type" evidence="4">
    <location>
        <begin position="11"/>
        <end position="79"/>
    </location>
</feature>
<name>F9DUF0_9BACL</name>
<dbReference type="SMART" id="SM00345">
    <property type="entry name" value="HTH_GNTR"/>
    <property type="match status" value="1"/>
</dbReference>
<evidence type="ECO:0000256" key="1">
    <source>
        <dbReference type="ARBA" id="ARBA00023015"/>
    </source>
</evidence>
<dbReference type="eggNOG" id="COG1725">
    <property type="taxonomic scope" value="Bacteria"/>
</dbReference>
<keyword evidence="2" id="KW-0238">DNA-binding</keyword>
<dbReference type="STRING" id="759851.SAMN04244570_0043"/>
<sequence>MKMSMKFLPDKPIYQQLIDHIIGDIIRGALAAGEKLPSVREYAVAVGVNANTMQRVYKELEQMEITETRRGQGSFVTENKERIEELREEMKEQLVQSFIQNVEALGFTTNEMVNYLSKRGGNDD</sequence>
<dbReference type="InterPro" id="IPR036388">
    <property type="entry name" value="WH-like_DNA-bd_sf"/>
</dbReference>
<keyword evidence="1" id="KW-0805">Transcription regulation</keyword>
<dbReference type="Proteomes" id="UP000005316">
    <property type="component" value="Unassembled WGS sequence"/>
</dbReference>
<dbReference type="PROSITE" id="PS50949">
    <property type="entry name" value="HTH_GNTR"/>
    <property type="match status" value="1"/>
</dbReference>
<dbReference type="Pfam" id="PF00392">
    <property type="entry name" value="GntR"/>
    <property type="match status" value="1"/>
</dbReference>
<dbReference type="InterPro" id="IPR000524">
    <property type="entry name" value="Tscrpt_reg_HTH_GntR"/>
</dbReference>
<evidence type="ECO:0000313" key="6">
    <source>
        <dbReference type="Proteomes" id="UP000005316"/>
    </source>
</evidence>
<evidence type="ECO:0000313" key="5">
    <source>
        <dbReference type="EMBL" id="EGQ24748.1"/>
    </source>
</evidence>
<dbReference type="CDD" id="cd07377">
    <property type="entry name" value="WHTH_GntR"/>
    <property type="match status" value="1"/>
</dbReference>
<dbReference type="PANTHER" id="PTHR38445:SF6">
    <property type="entry name" value="GNTR-FAMILY TRANSCRIPTIONAL REGULATOR"/>
    <property type="match status" value="1"/>
</dbReference>
<dbReference type="Gene3D" id="1.10.10.10">
    <property type="entry name" value="Winged helix-like DNA-binding domain superfamily/Winged helix DNA-binding domain"/>
    <property type="match status" value="1"/>
</dbReference>
<accession>F9DUF0</accession>
<evidence type="ECO:0000256" key="2">
    <source>
        <dbReference type="ARBA" id="ARBA00023125"/>
    </source>
</evidence>
<keyword evidence="3" id="KW-0804">Transcription</keyword>
<dbReference type="HOGENOM" id="CLU_017584_10_0_9"/>
<organism evidence="5 6">
    <name type="scientific">Sporosarcina newyorkensis 2681</name>
    <dbReference type="NCBI Taxonomy" id="1027292"/>
    <lineage>
        <taxon>Bacteria</taxon>
        <taxon>Bacillati</taxon>
        <taxon>Bacillota</taxon>
        <taxon>Bacilli</taxon>
        <taxon>Bacillales</taxon>
        <taxon>Caryophanaceae</taxon>
        <taxon>Sporosarcina</taxon>
    </lineage>
</organism>
<evidence type="ECO:0000256" key="3">
    <source>
        <dbReference type="ARBA" id="ARBA00023163"/>
    </source>
</evidence>
<protein>
    <submittedName>
        <fullName evidence="5">GntR family transcriptional regulator</fullName>
    </submittedName>
</protein>